<dbReference type="GO" id="GO:0031956">
    <property type="term" value="F:medium-chain fatty acid-CoA ligase activity"/>
    <property type="evidence" value="ECO:0007669"/>
    <property type="project" value="TreeGrafter"/>
</dbReference>
<keyword evidence="5" id="KW-1185">Reference proteome</keyword>
<dbReference type="SUPFAM" id="SSF56801">
    <property type="entry name" value="Acetyl-CoA synthetase-like"/>
    <property type="match status" value="1"/>
</dbReference>
<dbReference type="EMBL" id="SNXS01000004">
    <property type="protein sequence ID" value="TDP64332.1"/>
    <property type="molecule type" value="Genomic_DNA"/>
</dbReference>
<dbReference type="Gene3D" id="3.30.300.30">
    <property type="match status" value="1"/>
</dbReference>
<evidence type="ECO:0000313" key="4">
    <source>
        <dbReference type="EMBL" id="TDP64332.1"/>
    </source>
</evidence>
<dbReference type="RefSeq" id="WP_243748362.1">
    <property type="nucleotide sequence ID" value="NZ_SNXS01000004.1"/>
</dbReference>
<reference evidence="4 5" key="1">
    <citation type="submission" date="2019-03" db="EMBL/GenBank/DDBJ databases">
        <title>Genomic Encyclopedia of Type Strains, Phase IV (KMG-IV): sequencing the most valuable type-strain genomes for metagenomic binning, comparative biology and taxonomic classification.</title>
        <authorList>
            <person name="Goeker M."/>
        </authorList>
    </citation>
    <scope>NUCLEOTIDE SEQUENCE [LARGE SCALE GENOMIC DNA]</scope>
    <source>
        <strain evidence="4 5">DSM 16998</strain>
    </source>
</reference>
<dbReference type="InParanoid" id="A0A4R6QM59"/>
<dbReference type="Gene3D" id="3.40.50.12780">
    <property type="entry name" value="N-terminal domain of ligase-like"/>
    <property type="match status" value="1"/>
</dbReference>
<dbReference type="Proteomes" id="UP000295361">
    <property type="component" value="Unassembled WGS sequence"/>
</dbReference>
<protein>
    <submittedName>
        <fullName evidence="4">Acyl-CoA synthetase (AMP-forming)/AMP-acid ligase II</fullName>
    </submittedName>
</protein>
<comment type="similarity">
    <text evidence="1">Belongs to the ATP-dependent AMP-binding enzyme family.</text>
</comment>
<dbReference type="InterPro" id="IPR025110">
    <property type="entry name" value="AMP-bd_C"/>
</dbReference>
<evidence type="ECO:0000256" key="1">
    <source>
        <dbReference type="ARBA" id="ARBA00006432"/>
    </source>
</evidence>
<dbReference type="InterPro" id="IPR045851">
    <property type="entry name" value="AMP-bd_C_sf"/>
</dbReference>
<sequence length="446" mass="48903">MDWLLERFAKADPGLKAFVHKGRITTYGEVSQSIARFAGELKTRGVQPGQTVVILADYAPDVFCMILALASLKTIVVPMTRGPVIEEGEALSISGCDHAIDFAPDGLSWTLEPRSIPAPNPMLAEFRATGKAGLVLFSSGSTGKPKGMLHDFERVMDKFLVARTPIVAIPFLMLDHFGGINTILAITASLGTVVTAENRAIATICQAIQDFKVELLPTTPSFLTLLAATDLSQRYDLTSLKRITYGTETMPQATLDRIRARFPGVELQQTYGLSEVGVLRSQSRPDGSLWVRIGGSGFETQVRDGILWIRSDYRMIGYLNAPSGFDAEGWFNTQDRVEVDGDYFRILGRITDLINVGGQKVYPAEVEDVILAQPNIADVVVVGEKHALLGQIVVAKVVVHEPEAADALRLRLRKACLAKLAAFKVPAKVELLDQEIYSARFKKMRR</sequence>
<dbReference type="InterPro" id="IPR020845">
    <property type="entry name" value="AMP-binding_CS"/>
</dbReference>
<organism evidence="4 5">
    <name type="scientific">Roseateles toxinivorans</name>
    <dbReference type="NCBI Taxonomy" id="270368"/>
    <lineage>
        <taxon>Bacteria</taxon>
        <taxon>Pseudomonadati</taxon>
        <taxon>Pseudomonadota</taxon>
        <taxon>Betaproteobacteria</taxon>
        <taxon>Burkholderiales</taxon>
        <taxon>Sphaerotilaceae</taxon>
        <taxon>Roseateles</taxon>
    </lineage>
</organism>
<evidence type="ECO:0000313" key="5">
    <source>
        <dbReference type="Proteomes" id="UP000295361"/>
    </source>
</evidence>
<evidence type="ECO:0000259" key="3">
    <source>
        <dbReference type="Pfam" id="PF13193"/>
    </source>
</evidence>
<dbReference type="PANTHER" id="PTHR43201">
    <property type="entry name" value="ACYL-COA SYNTHETASE"/>
    <property type="match status" value="1"/>
</dbReference>
<evidence type="ECO:0000259" key="2">
    <source>
        <dbReference type="Pfam" id="PF00501"/>
    </source>
</evidence>
<dbReference type="PROSITE" id="PS00455">
    <property type="entry name" value="AMP_BINDING"/>
    <property type="match status" value="1"/>
</dbReference>
<proteinExistence type="inferred from homology"/>
<feature type="domain" description="AMP-dependent synthetase/ligase" evidence="2">
    <location>
        <begin position="5"/>
        <end position="80"/>
    </location>
</feature>
<keyword evidence="4" id="KW-0436">Ligase</keyword>
<dbReference type="InterPro" id="IPR042099">
    <property type="entry name" value="ANL_N_sf"/>
</dbReference>
<feature type="domain" description="AMP-binding enzyme C-terminal" evidence="3">
    <location>
        <begin position="365"/>
        <end position="434"/>
    </location>
</feature>
<accession>A0A4R6QM59</accession>
<dbReference type="Pfam" id="PF00501">
    <property type="entry name" value="AMP-binding"/>
    <property type="match status" value="2"/>
</dbReference>
<name>A0A4R6QM59_9BURK</name>
<feature type="domain" description="AMP-dependent synthetase/ligase" evidence="2">
    <location>
        <begin position="134"/>
        <end position="281"/>
    </location>
</feature>
<gene>
    <name evidence="4" type="ORF">DES47_104622</name>
</gene>
<dbReference type="PANTHER" id="PTHR43201:SF8">
    <property type="entry name" value="ACYL-COA SYNTHETASE FAMILY MEMBER 3"/>
    <property type="match status" value="1"/>
</dbReference>
<dbReference type="CDD" id="cd04433">
    <property type="entry name" value="AFD_class_I"/>
    <property type="match status" value="1"/>
</dbReference>
<dbReference type="InterPro" id="IPR000873">
    <property type="entry name" value="AMP-dep_synth/lig_dom"/>
</dbReference>
<comment type="caution">
    <text evidence="4">The sequence shown here is derived from an EMBL/GenBank/DDBJ whole genome shotgun (WGS) entry which is preliminary data.</text>
</comment>
<dbReference type="Pfam" id="PF13193">
    <property type="entry name" value="AMP-binding_C"/>
    <property type="match status" value="1"/>
</dbReference>
<dbReference type="AlphaFoldDB" id="A0A4R6QM59"/>
<dbReference type="GO" id="GO:0006631">
    <property type="term" value="P:fatty acid metabolic process"/>
    <property type="evidence" value="ECO:0007669"/>
    <property type="project" value="TreeGrafter"/>
</dbReference>